<feature type="domain" description="SWIRM" evidence="6">
    <location>
        <begin position="216"/>
        <end position="311"/>
    </location>
</feature>
<comment type="caution">
    <text evidence="7">The sequence shown here is derived from an EMBL/GenBank/DDBJ whole genome shotgun (WGS) entry which is preliminary data.</text>
</comment>
<dbReference type="FunFam" id="3.50.50.60:FF:000249">
    <property type="entry name" value="Lysine-specific histone demethylase Aof2"/>
    <property type="match status" value="1"/>
</dbReference>
<dbReference type="GO" id="GO:0006338">
    <property type="term" value="P:chromatin remodeling"/>
    <property type="evidence" value="ECO:0007669"/>
    <property type="project" value="TreeGrafter"/>
</dbReference>
<dbReference type="AlphaFoldDB" id="A0AAW0QG70"/>
<gene>
    <name evidence="7" type="ORF">PG999_013764</name>
</gene>
<evidence type="ECO:0000256" key="4">
    <source>
        <dbReference type="SAM" id="MobiDB-lite"/>
    </source>
</evidence>
<dbReference type="Gene3D" id="1.10.30.10">
    <property type="entry name" value="High mobility group box domain"/>
    <property type="match status" value="1"/>
</dbReference>
<evidence type="ECO:0000313" key="7">
    <source>
        <dbReference type="EMBL" id="KAK8095742.1"/>
    </source>
</evidence>
<dbReference type="Gene3D" id="3.90.660.10">
    <property type="match status" value="1"/>
</dbReference>
<feature type="compositionally biased region" description="Acidic residues" evidence="4">
    <location>
        <begin position="1109"/>
        <end position="1120"/>
    </location>
</feature>
<dbReference type="Pfam" id="PF04433">
    <property type="entry name" value="SWIRM"/>
    <property type="match status" value="1"/>
</dbReference>
<dbReference type="SMART" id="SM00398">
    <property type="entry name" value="HMG"/>
    <property type="match status" value="1"/>
</dbReference>
<proteinExistence type="inferred from homology"/>
<dbReference type="EMBL" id="JAQQWP010000011">
    <property type="protein sequence ID" value="KAK8095742.1"/>
    <property type="molecule type" value="Genomic_DNA"/>
</dbReference>
<feature type="region of interest" description="Disordered" evidence="4">
    <location>
        <begin position="40"/>
        <end position="112"/>
    </location>
</feature>
<dbReference type="InterPro" id="IPR050281">
    <property type="entry name" value="Flavin_monoamine_oxidase"/>
</dbReference>
<comment type="similarity">
    <text evidence="1">Belongs to the flavin monoamine oxidase family.</text>
</comment>
<keyword evidence="3" id="KW-0238">DNA-binding</keyword>
<feature type="domain" description="HMG box" evidence="5">
    <location>
        <begin position="974"/>
        <end position="1050"/>
    </location>
</feature>
<feature type="compositionally biased region" description="Basic and acidic residues" evidence="4">
    <location>
        <begin position="103"/>
        <end position="112"/>
    </location>
</feature>
<dbReference type="FunFam" id="1.10.10.10:FF:000064">
    <property type="entry name" value="Lysine-specific histone demethylase 1A"/>
    <property type="match status" value="1"/>
</dbReference>
<dbReference type="Gene3D" id="1.10.10.10">
    <property type="entry name" value="Winged helix-like DNA-binding domain superfamily/Winged helix DNA-binding domain"/>
    <property type="match status" value="1"/>
</dbReference>
<dbReference type="InterPro" id="IPR002937">
    <property type="entry name" value="Amino_oxidase"/>
</dbReference>
<reference evidence="7 8" key="1">
    <citation type="submission" date="2023-01" db="EMBL/GenBank/DDBJ databases">
        <title>Analysis of 21 Apiospora genomes using comparative genomics revels a genus with tremendous synthesis potential of carbohydrate active enzymes and secondary metabolites.</title>
        <authorList>
            <person name="Sorensen T."/>
        </authorList>
    </citation>
    <scope>NUCLEOTIDE SEQUENCE [LARGE SCALE GENOMIC DNA]</scope>
    <source>
        <strain evidence="7 8">CBS 117206</strain>
    </source>
</reference>
<evidence type="ECO:0000259" key="6">
    <source>
        <dbReference type="PROSITE" id="PS50934"/>
    </source>
</evidence>
<name>A0AAW0QG70_9PEZI</name>
<evidence type="ECO:0000313" key="8">
    <source>
        <dbReference type="Proteomes" id="UP001392437"/>
    </source>
</evidence>
<dbReference type="InterPro" id="IPR036388">
    <property type="entry name" value="WH-like_DNA-bd_sf"/>
</dbReference>
<dbReference type="SUPFAM" id="SSF51905">
    <property type="entry name" value="FAD/NAD(P)-binding domain"/>
    <property type="match status" value="1"/>
</dbReference>
<dbReference type="GO" id="GO:0010468">
    <property type="term" value="P:regulation of gene expression"/>
    <property type="evidence" value="ECO:0007669"/>
    <property type="project" value="UniProtKB-ARBA"/>
</dbReference>
<dbReference type="Pfam" id="PF01593">
    <property type="entry name" value="Amino_oxidase"/>
    <property type="match status" value="2"/>
</dbReference>
<dbReference type="InterPro" id="IPR036910">
    <property type="entry name" value="HMG_box_dom_sf"/>
</dbReference>
<dbReference type="PANTHER" id="PTHR10742:SF386">
    <property type="entry name" value="LYSINE-SPECIFIC HISTONE DEMETHYLASE 1A"/>
    <property type="match status" value="1"/>
</dbReference>
<evidence type="ECO:0000256" key="3">
    <source>
        <dbReference type="PROSITE-ProRule" id="PRU00267"/>
    </source>
</evidence>
<dbReference type="GO" id="GO:0050660">
    <property type="term" value="F:flavin adenine dinucleotide binding"/>
    <property type="evidence" value="ECO:0007669"/>
    <property type="project" value="TreeGrafter"/>
</dbReference>
<dbReference type="PROSITE" id="PS50118">
    <property type="entry name" value="HMG_BOX_2"/>
    <property type="match status" value="1"/>
</dbReference>
<evidence type="ECO:0000256" key="1">
    <source>
        <dbReference type="ARBA" id="ARBA00005995"/>
    </source>
</evidence>
<keyword evidence="2" id="KW-0560">Oxidoreductase</keyword>
<feature type="DNA-binding region" description="HMG box" evidence="3">
    <location>
        <begin position="974"/>
        <end position="1050"/>
    </location>
</feature>
<dbReference type="SUPFAM" id="SSF46689">
    <property type="entry name" value="Homeodomain-like"/>
    <property type="match status" value="1"/>
</dbReference>
<dbReference type="Proteomes" id="UP001392437">
    <property type="component" value="Unassembled WGS sequence"/>
</dbReference>
<dbReference type="SUPFAM" id="SSF47095">
    <property type="entry name" value="HMG-box"/>
    <property type="match status" value="1"/>
</dbReference>
<feature type="region of interest" description="Disordered" evidence="4">
    <location>
        <begin position="1070"/>
        <end position="1120"/>
    </location>
</feature>
<keyword evidence="8" id="KW-1185">Reference proteome</keyword>
<organism evidence="7 8">
    <name type="scientific">Apiospora kogelbergensis</name>
    <dbReference type="NCBI Taxonomy" id="1337665"/>
    <lineage>
        <taxon>Eukaryota</taxon>
        <taxon>Fungi</taxon>
        <taxon>Dikarya</taxon>
        <taxon>Ascomycota</taxon>
        <taxon>Pezizomycotina</taxon>
        <taxon>Sordariomycetes</taxon>
        <taxon>Xylariomycetidae</taxon>
        <taxon>Amphisphaeriales</taxon>
        <taxon>Apiosporaceae</taxon>
        <taxon>Apiospora</taxon>
    </lineage>
</organism>
<dbReference type="PROSITE" id="PS50934">
    <property type="entry name" value="SWIRM"/>
    <property type="match status" value="1"/>
</dbReference>
<feature type="compositionally biased region" description="Basic and acidic residues" evidence="4">
    <location>
        <begin position="77"/>
        <end position="89"/>
    </location>
</feature>
<feature type="compositionally biased region" description="Polar residues" evidence="4">
    <location>
        <begin position="131"/>
        <end position="145"/>
    </location>
</feature>
<dbReference type="InterPro" id="IPR009057">
    <property type="entry name" value="Homeodomain-like_sf"/>
</dbReference>
<dbReference type="GO" id="GO:0005634">
    <property type="term" value="C:nucleus"/>
    <property type="evidence" value="ECO:0007669"/>
    <property type="project" value="UniProtKB-UniRule"/>
</dbReference>
<dbReference type="PANTHER" id="PTHR10742">
    <property type="entry name" value="FLAVIN MONOAMINE OXIDASE"/>
    <property type="match status" value="1"/>
</dbReference>
<feature type="compositionally biased region" description="Polar residues" evidence="4">
    <location>
        <begin position="93"/>
        <end position="102"/>
    </location>
</feature>
<evidence type="ECO:0000256" key="2">
    <source>
        <dbReference type="ARBA" id="ARBA00023002"/>
    </source>
</evidence>
<dbReference type="InterPro" id="IPR036188">
    <property type="entry name" value="FAD/NAD-bd_sf"/>
</dbReference>
<dbReference type="InterPro" id="IPR009071">
    <property type="entry name" value="HMG_box_dom"/>
</dbReference>
<dbReference type="InterPro" id="IPR007526">
    <property type="entry name" value="SWIRM"/>
</dbReference>
<dbReference type="Pfam" id="PF09011">
    <property type="entry name" value="HMG_box_2"/>
    <property type="match status" value="1"/>
</dbReference>
<dbReference type="GO" id="GO:0016491">
    <property type="term" value="F:oxidoreductase activity"/>
    <property type="evidence" value="ECO:0007669"/>
    <property type="project" value="UniProtKB-KW"/>
</dbReference>
<dbReference type="GO" id="GO:0003677">
    <property type="term" value="F:DNA binding"/>
    <property type="evidence" value="ECO:0007669"/>
    <property type="project" value="UniProtKB-UniRule"/>
</dbReference>
<feature type="region of interest" description="Disordered" evidence="4">
    <location>
        <begin position="131"/>
        <end position="165"/>
    </location>
</feature>
<sequence>MGGTQGTTLLEGEKSFGPRPVVDLDELDLHLSVLASSKGDHHHHRHLPEPVSAATTPPGLDTHLSIHTGPPTSKGTPRTESEIIVRIDDMDSDMNSPLSGSASHDDIESHQDQDRVVDASLLGFQESLRKSTTSTTSALSDNSELSSVPPSPASSKATTPVNTAEAIPAVTETKITEAIAMPTPMKVKAKPRQLFDVRPKVSIPNDLGPYEYAHQCIEAAERSRLNPYALHQDEYLILRDHITHAQVTTYLNIRNGILRLWLNNPRIGVARDEAIGCAKDARWFDVANVCYEWLLRRGYINYGCCDVLSSKRRSKKAAQKRKGKTIVVIGAGLSGLGCARQLEALSKQYARQYQDLGEEPPRVVVLEGRSRLGGRVYSRAVDGSRSQRLFDFKGKRHSVEAGGMIITGFDRGNPLNVLVRGQMALPYYALRPDATLYDSNGKPVDSHRDLLVEKLYNDCLERVSDYKFKNQPTKFIEGNRALMDEGKDSNSDGSKTIAQVEEATAALPQAPPVSEQSLGPRVDLVPVSTDRATGRTHVEPGTPAAHKAAFKAKEMGWALKEGVTVDRDLDLEAAARDPATTLGSLMDEAISQYRDIIDLTPQDYRLMNWHIANLEYSNAINYNQLSLGGWDIDAGNEWEGKHTMVVGGYQSVPWGLAQSPSPLNIRKESAVKKITYHPEGKGAARVECDDGYSVEADYVVSTIPLGVLKHGSVEFDPPLPPWKSDVIGRLGFGILNKVILVYQEAFWDSNRDIFGALRDPLSRHSLRQSEYTSQRGRFFQWFNVSNMSGIPVLLALMAGDAGFDTEHSKNDDLVAEATEVLRGVYGTKVPHPTHAIVTRWGSDKFARGSYSSAGPGMRPDDYETMQRSIGNLHFAGEHTIGTHPATVHGAYLSGLRAASEVTDAMLGPIDIPVPLIIPKESSVITMTSSTIKRKSTADAPVSLRAAKQAKIDAHEDAAWAHIYEQIGDRPWRPQKVAGNAYLLYSKTNFEVARQRCDQGRRPGKGKPSPNEVRVMTSKMWKEAAADEKRPFEEQAAEQKRVYAEKLKEWETATKDWDARALEVRRVWEEAGNKIASTEDNTDAAAGRSGSDGLSGRERQKNQKAGTYVESDDVSDVEMTK</sequence>
<dbReference type="Gene3D" id="3.50.50.60">
    <property type="entry name" value="FAD/NAD(P)-binding domain"/>
    <property type="match status" value="2"/>
</dbReference>
<keyword evidence="3" id="KW-0539">Nucleus</keyword>
<accession>A0AAW0QG70</accession>
<dbReference type="SUPFAM" id="SSF54373">
    <property type="entry name" value="FAD-linked reductases, C-terminal domain"/>
    <property type="match status" value="1"/>
</dbReference>
<dbReference type="CDD" id="cd00084">
    <property type="entry name" value="HMG-box_SF"/>
    <property type="match status" value="1"/>
</dbReference>
<protein>
    <submittedName>
        <fullName evidence="7">Flavin containing amine oxidoreductase</fullName>
    </submittedName>
</protein>
<evidence type="ECO:0000259" key="5">
    <source>
        <dbReference type="PROSITE" id="PS50118"/>
    </source>
</evidence>
<dbReference type="GO" id="GO:0003682">
    <property type="term" value="F:chromatin binding"/>
    <property type="evidence" value="ECO:0007669"/>
    <property type="project" value="TreeGrafter"/>
</dbReference>